<evidence type="ECO:0008006" key="4">
    <source>
        <dbReference type="Google" id="ProtNLM"/>
    </source>
</evidence>
<keyword evidence="3" id="KW-1185">Reference proteome</keyword>
<evidence type="ECO:0000313" key="3">
    <source>
        <dbReference type="Proteomes" id="UP000548726"/>
    </source>
</evidence>
<gene>
    <name evidence="2" type="ORF">DmAi_29810</name>
</gene>
<organism evidence="2 3">
    <name type="scientific">Acetobacter persici</name>
    <dbReference type="NCBI Taxonomy" id="1076596"/>
    <lineage>
        <taxon>Bacteria</taxon>
        <taxon>Pseudomonadati</taxon>
        <taxon>Pseudomonadota</taxon>
        <taxon>Alphaproteobacteria</taxon>
        <taxon>Acetobacterales</taxon>
        <taxon>Acetobacteraceae</taxon>
        <taxon>Acetobacter</taxon>
    </lineage>
</organism>
<sequence length="122" mass="13272">MEADNYIYKNGNISVDGSLIKIGSASYSVASIGSTTILKAVDPAQIWLAFFGGIIVLVGFGFYVIPGIIFAFIWYKLAKKAPWYKYTVLIKNSSGDHPALEKADLTAATQLHQAIERAISAR</sequence>
<proteinExistence type="predicted"/>
<name>A0A6V8ICV3_9PROT</name>
<dbReference type="Proteomes" id="UP000548726">
    <property type="component" value="Unassembled WGS sequence"/>
</dbReference>
<dbReference type="AlphaFoldDB" id="A0A6V8ICV3"/>
<dbReference type="RefSeq" id="WP_202205938.1">
    <property type="nucleotide sequence ID" value="NZ_BLJP01000049.1"/>
</dbReference>
<reference evidence="2 3" key="1">
    <citation type="journal article" date="2020" name="Cell Rep.">
        <title>Local necrotic cells trigger systemic immune activation via gut microbiome dysbiosis in Drosophila.</title>
        <authorList>
            <person name="Kosakamoto H."/>
            <person name="Yamauchi T."/>
            <person name="Akuzawa-Tokita Y."/>
            <person name="Nishimura K."/>
            <person name="Soga T."/>
            <person name="Murakami T."/>
            <person name="Mori H."/>
            <person name="Yamamoto K."/>
            <person name="Miyazaki R."/>
            <person name="Koto A."/>
            <person name="Miura M."/>
            <person name="Obata F."/>
        </authorList>
    </citation>
    <scope>NUCLEOTIDE SEQUENCE [LARGE SCALE GENOMIC DNA]</scope>
    <source>
        <strain evidence="2 3">Ai</strain>
    </source>
</reference>
<evidence type="ECO:0000313" key="2">
    <source>
        <dbReference type="EMBL" id="GFE94922.1"/>
    </source>
</evidence>
<accession>A0A6V8ICV3</accession>
<evidence type="ECO:0000256" key="1">
    <source>
        <dbReference type="SAM" id="Phobius"/>
    </source>
</evidence>
<feature type="transmembrane region" description="Helical" evidence="1">
    <location>
        <begin position="46"/>
        <end position="75"/>
    </location>
</feature>
<keyword evidence="1" id="KW-0472">Membrane</keyword>
<keyword evidence="1" id="KW-1133">Transmembrane helix</keyword>
<protein>
    <recommendedName>
        <fullName evidence="4">QacE</fullName>
    </recommendedName>
</protein>
<keyword evidence="1" id="KW-0812">Transmembrane</keyword>
<dbReference type="EMBL" id="BLJP01000049">
    <property type="protein sequence ID" value="GFE94922.1"/>
    <property type="molecule type" value="Genomic_DNA"/>
</dbReference>
<comment type="caution">
    <text evidence="2">The sequence shown here is derived from an EMBL/GenBank/DDBJ whole genome shotgun (WGS) entry which is preliminary data.</text>
</comment>